<dbReference type="EMBL" id="CAJFCJ010000012">
    <property type="protein sequence ID" value="CAD5120648.1"/>
    <property type="molecule type" value="Genomic_DNA"/>
</dbReference>
<dbReference type="PANTHER" id="PTHR45690">
    <property type="entry name" value="NACHT, LRR AND PYD DOMAINS-CONTAINING PROTEIN 12"/>
    <property type="match status" value="1"/>
</dbReference>
<organism evidence="1 2">
    <name type="scientific">Dimorphilus gyrociliatus</name>
    <dbReference type="NCBI Taxonomy" id="2664684"/>
    <lineage>
        <taxon>Eukaryota</taxon>
        <taxon>Metazoa</taxon>
        <taxon>Spiralia</taxon>
        <taxon>Lophotrochozoa</taxon>
        <taxon>Annelida</taxon>
        <taxon>Polychaeta</taxon>
        <taxon>Polychaeta incertae sedis</taxon>
        <taxon>Dinophilidae</taxon>
        <taxon>Dimorphilus</taxon>
    </lineage>
</organism>
<accession>A0A7I8W1K5</accession>
<dbReference type="AlphaFoldDB" id="A0A7I8W1K5"/>
<evidence type="ECO:0000313" key="1">
    <source>
        <dbReference type="EMBL" id="CAD5120648.1"/>
    </source>
</evidence>
<dbReference type="PANTHER" id="PTHR45690:SF4">
    <property type="entry name" value="NACHT, LRR AND PYD DOMAINS-CONTAINING PROTEIN 10"/>
    <property type="match status" value="1"/>
</dbReference>
<comment type="caution">
    <text evidence="1">The sequence shown here is derived from an EMBL/GenBank/DDBJ whole genome shotgun (WGS) entry which is preliminary data.</text>
</comment>
<dbReference type="OrthoDB" id="120976at2759"/>
<dbReference type="InterPro" id="IPR032675">
    <property type="entry name" value="LRR_dom_sf"/>
</dbReference>
<sequence>MTVSSLKLLALNCVGESLHLLNGLREKNSLYIPSYLASEIFQFAINGQKPFVEKQLVFFENVCFFQLDHISLKKRKFNGIEDFRFLNNCSIESLSLINFHSMFNLPIPLSIKSLKFERCLFGKEECKRLGTLLSNCHSIQSFAMTSNDNMDYSFQYICNGLKSSANSLLEINFSNCCLTRQHGYFLGNLFKVCTKLRAVNIRANRELRDGFAEIFNGLRQSSESLRTLDFSFCNLVEEQCSSFGDFLRKCDSLTEINLFGNINLGRGFRMICNGLQSSSSRTLSAINCDQCLHTELQCSWLCDLLAECHSLQDCKFNNNEMSPYMIGQVLSRLTAFGNSLLKIDLSSMNLWENESCLALGNFFEQCTALRSVDLSSNGEWGKSFRKICEGLKSSAHCLQRINLSNCDFSEQQCIWLGEFLNECSSLEDFFMAENRNCGEGIRNISQGLRSSAHRLLTVDFSDCSLSAEQCVWLSELLKRCDSLQTVFLDRNPVWKLGFEKICFGLKSSCRSLLNISLYKCELSRDQSVWLGNLLVECIMLQRIHLSSNEQFDMGFQRICMGLISSAHSLTSVDFEGCNLSGEQSCWLGNFLFECNSLSEINLSENDNLGKGFEMICNGLKNSRYSLSIVSLKGCRLSGEKDYWLGNLFNECQSLQRVNLSMNGNFGEGFRLVCQGLRRSCLSLSTISFEGCGLTIENLRHLSDLLAACTCLEQVNLIGVNINLELEAILNGLMSSSKCLKMLKYTRCSLSENQRLEMFNHLKNMEKIHASCLYY</sequence>
<dbReference type="GO" id="GO:0005737">
    <property type="term" value="C:cytoplasm"/>
    <property type="evidence" value="ECO:0007669"/>
    <property type="project" value="TreeGrafter"/>
</dbReference>
<dbReference type="SUPFAM" id="SSF52047">
    <property type="entry name" value="RNI-like"/>
    <property type="match status" value="3"/>
</dbReference>
<proteinExistence type="predicted"/>
<dbReference type="Gene3D" id="3.80.10.10">
    <property type="entry name" value="Ribonuclease Inhibitor"/>
    <property type="match status" value="3"/>
</dbReference>
<reference evidence="1 2" key="1">
    <citation type="submission" date="2020-08" db="EMBL/GenBank/DDBJ databases">
        <authorList>
            <person name="Hejnol A."/>
        </authorList>
    </citation>
    <scope>NUCLEOTIDE SEQUENCE [LARGE SCALE GENOMIC DNA]</scope>
</reference>
<dbReference type="Proteomes" id="UP000549394">
    <property type="component" value="Unassembled WGS sequence"/>
</dbReference>
<keyword evidence="2" id="KW-1185">Reference proteome</keyword>
<gene>
    <name evidence="1" type="ORF">DGYR_LOCUS8715</name>
</gene>
<evidence type="ECO:0000313" key="2">
    <source>
        <dbReference type="Proteomes" id="UP000549394"/>
    </source>
</evidence>
<protein>
    <submittedName>
        <fullName evidence="1">Uncharacterized protein</fullName>
    </submittedName>
</protein>
<name>A0A7I8W1K5_9ANNE</name>
<dbReference type="InterPro" id="IPR050637">
    <property type="entry name" value="NLRP_innate_immun_reg"/>
</dbReference>